<reference evidence="2" key="1">
    <citation type="submission" date="2014-03" db="EMBL/GenBank/DDBJ databases">
        <title>The Genome Sequence of Puccinia striiformis f. sp. tritici PST-78.</title>
        <authorList>
            <consortium name="The Broad Institute Genome Sequencing Platform"/>
            <person name="Cuomo C."/>
            <person name="Hulbert S."/>
            <person name="Chen X."/>
            <person name="Walker B."/>
            <person name="Young S.K."/>
            <person name="Zeng Q."/>
            <person name="Gargeya S."/>
            <person name="Fitzgerald M."/>
            <person name="Haas B."/>
            <person name="Abouelleil A."/>
            <person name="Alvarado L."/>
            <person name="Arachchi H.M."/>
            <person name="Berlin A.M."/>
            <person name="Chapman S.B."/>
            <person name="Goldberg J."/>
            <person name="Griggs A."/>
            <person name="Gujja S."/>
            <person name="Hansen M."/>
            <person name="Howarth C."/>
            <person name="Imamovic A."/>
            <person name="Larimer J."/>
            <person name="McCowan C."/>
            <person name="Montmayeur A."/>
            <person name="Murphy C."/>
            <person name="Neiman D."/>
            <person name="Pearson M."/>
            <person name="Priest M."/>
            <person name="Roberts A."/>
            <person name="Saif S."/>
            <person name="Shea T."/>
            <person name="Sisk P."/>
            <person name="Sykes S."/>
            <person name="Wortman J."/>
            <person name="Nusbaum C."/>
            <person name="Birren B."/>
        </authorList>
    </citation>
    <scope>NUCLEOTIDE SEQUENCE [LARGE SCALE GENOMIC DNA]</scope>
    <source>
        <strain evidence="2">race PST-78</strain>
    </source>
</reference>
<protein>
    <submittedName>
        <fullName evidence="1">Uncharacterized protein</fullName>
    </submittedName>
</protein>
<keyword evidence="2" id="KW-1185">Reference proteome</keyword>
<comment type="caution">
    <text evidence="1">The sequence shown here is derived from an EMBL/GenBank/DDBJ whole genome shotgun (WGS) entry which is preliminary data.</text>
</comment>
<dbReference type="EMBL" id="AJIL01000016">
    <property type="protein sequence ID" value="KNF03607.1"/>
    <property type="molecule type" value="Genomic_DNA"/>
</dbReference>
<evidence type="ECO:0000313" key="1">
    <source>
        <dbReference type="EMBL" id="KNF03607.1"/>
    </source>
</evidence>
<dbReference type="AlphaFoldDB" id="A0A0L0VWP6"/>
<dbReference type="Proteomes" id="UP000054564">
    <property type="component" value="Unassembled WGS sequence"/>
</dbReference>
<accession>A0A0L0VWP6</accession>
<evidence type="ECO:0000313" key="2">
    <source>
        <dbReference type="Proteomes" id="UP000054564"/>
    </source>
</evidence>
<gene>
    <name evidence="1" type="ORF">PSTG_03130</name>
</gene>
<sequence length="122" mass="13740">MTTNTPHNTYFSFPSYESHFFGPMEEEPTPATPTLTEKIRQPHLDIATQAYPIIQRDPHREAEVELGFVLAAIRLASTPQESASPSLYQCSEDSSCASSIISSRPPSIVESIKSWWRFSYSE</sequence>
<proteinExistence type="predicted"/>
<name>A0A0L0VWP6_9BASI</name>
<organism evidence="1 2">
    <name type="scientific">Puccinia striiformis f. sp. tritici PST-78</name>
    <dbReference type="NCBI Taxonomy" id="1165861"/>
    <lineage>
        <taxon>Eukaryota</taxon>
        <taxon>Fungi</taxon>
        <taxon>Dikarya</taxon>
        <taxon>Basidiomycota</taxon>
        <taxon>Pucciniomycotina</taxon>
        <taxon>Pucciniomycetes</taxon>
        <taxon>Pucciniales</taxon>
        <taxon>Pucciniaceae</taxon>
        <taxon>Puccinia</taxon>
    </lineage>
</organism>